<evidence type="ECO:0000256" key="2">
    <source>
        <dbReference type="ARBA" id="ARBA00022475"/>
    </source>
</evidence>
<reference evidence="8 9" key="1">
    <citation type="submission" date="2016-10" db="EMBL/GenBank/DDBJ databases">
        <authorList>
            <person name="de Groot N.N."/>
        </authorList>
    </citation>
    <scope>NUCLEOTIDE SEQUENCE [LARGE SCALE GENOMIC DNA]</scope>
    <source>
        <strain evidence="8 9">DSM 14045</strain>
    </source>
</reference>
<comment type="subcellular location">
    <subcellularLocation>
        <location evidence="1">Cell membrane</location>
        <topology evidence="1">Multi-pass membrane protein</topology>
    </subcellularLocation>
</comment>
<dbReference type="Pfam" id="PF13396">
    <property type="entry name" value="PLDc_N"/>
    <property type="match status" value="1"/>
</dbReference>
<organism evidence="8 9">
    <name type="scientific">Lachnobacterium bovis DSM 14045</name>
    <dbReference type="NCBI Taxonomy" id="1122142"/>
    <lineage>
        <taxon>Bacteria</taxon>
        <taxon>Bacillati</taxon>
        <taxon>Bacillota</taxon>
        <taxon>Clostridia</taxon>
        <taxon>Lachnospirales</taxon>
        <taxon>Lachnospiraceae</taxon>
        <taxon>Lachnobacterium</taxon>
    </lineage>
</organism>
<evidence type="ECO:0000313" key="9">
    <source>
        <dbReference type="Proteomes" id="UP000183918"/>
    </source>
</evidence>
<feature type="transmembrane region" description="Helical" evidence="6">
    <location>
        <begin position="41"/>
        <end position="61"/>
    </location>
</feature>
<evidence type="ECO:0000256" key="6">
    <source>
        <dbReference type="SAM" id="Phobius"/>
    </source>
</evidence>
<dbReference type="STRING" id="1122142.SAMN02910414_01257"/>
<feature type="domain" description="Cardiolipin synthase N-terminal" evidence="7">
    <location>
        <begin position="23"/>
        <end position="63"/>
    </location>
</feature>
<evidence type="ECO:0000259" key="7">
    <source>
        <dbReference type="Pfam" id="PF13396"/>
    </source>
</evidence>
<evidence type="ECO:0000256" key="1">
    <source>
        <dbReference type="ARBA" id="ARBA00004651"/>
    </source>
</evidence>
<dbReference type="Proteomes" id="UP000183918">
    <property type="component" value="Unassembled WGS sequence"/>
</dbReference>
<keyword evidence="4 6" id="KW-1133">Transmembrane helix</keyword>
<protein>
    <submittedName>
        <fullName evidence="8">Phospholipase_D-nuclease N-terminal</fullName>
    </submittedName>
</protein>
<evidence type="ECO:0000313" key="8">
    <source>
        <dbReference type="EMBL" id="SDY31425.1"/>
    </source>
</evidence>
<keyword evidence="9" id="KW-1185">Reference proteome</keyword>
<dbReference type="InterPro" id="IPR027379">
    <property type="entry name" value="CLS_N"/>
</dbReference>
<gene>
    <name evidence="8" type="ORF">SAMN02910414_01257</name>
</gene>
<evidence type="ECO:0000256" key="5">
    <source>
        <dbReference type="ARBA" id="ARBA00023136"/>
    </source>
</evidence>
<keyword evidence="2" id="KW-1003">Cell membrane</keyword>
<sequence length="66" mass="7512">MIAKDILPLLAPIVIVQFLLLGYSIVHILRHDHYKMGNRALWLIVCILGMNFIGPILYLLLGREDA</sequence>
<dbReference type="RefSeq" id="WP_074717169.1">
    <property type="nucleotide sequence ID" value="NZ_FNPG01000013.1"/>
</dbReference>
<keyword evidence="5 6" id="KW-0472">Membrane</keyword>
<evidence type="ECO:0000256" key="3">
    <source>
        <dbReference type="ARBA" id="ARBA00022692"/>
    </source>
</evidence>
<feature type="transmembrane region" description="Helical" evidence="6">
    <location>
        <begin position="6"/>
        <end position="29"/>
    </location>
</feature>
<dbReference type="AlphaFoldDB" id="A0A1H3IVS2"/>
<dbReference type="OrthoDB" id="3243324at2"/>
<evidence type="ECO:0000256" key="4">
    <source>
        <dbReference type="ARBA" id="ARBA00022989"/>
    </source>
</evidence>
<accession>A0A1H3IVS2</accession>
<dbReference type="GO" id="GO:0005886">
    <property type="term" value="C:plasma membrane"/>
    <property type="evidence" value="ECO:0007669"/>
    <property type="project" value="UniProtKB-SubCell"/>
</dbReference>
<dbReference type="EMBL" id="FNPG01000013">
    <property type="protein sequence ID" value="SDY31425.1"/>
    <property type="molecule type" value="Genomic_DNA"/>
</dbReference>
<proteinExistence type="predicted"/>
<keyword evidence="3 6" id="KW-0812">Transmembrane</keyword>
<name>A0A1H3IVS2_9FIRM</name>